<organism evidence="14 15">
    <name type="scientific">Nonomuraea dietziae</name>
    <dbReference type="NCBI Taxonomy" id="65515"/>
    <lineage>
        <taxon>Bacteria</taxon>
        <taxon>Bacillati</taxon>
        <taxon>Actinomycetota</taxon>
        <taxon>Actinomycetes</taxon>
        <taxon>Streptosporangiales</taxon>
        <taxon>Streptosporangiaceae</taxon>
        <taxon>Nonomuraea</taxon>
    </lineage>
</organism>
<feature type="transmembrane region" description="Helical" evidence="11">
    <location>
        <begin position="12"/>
        <end position="33"/>
    </location>
</feature>
<evidence type="ECO:0000256" key="5">
    <source>
        <dbReference type="ARBA" id="ARBA00022679"/>
    </source>
</evidence>
<dbReference type="EMBL" id="JACIBV010000001">
    <property type="protein sequence ID" value="MBB3724217.1"/>
    <property type="molecule type" value="Genomic_DNA"/>
</dbReference>
<dbReference type="GO" id="GO:0000155">
    <property type="term" value="F:phosphorelay sensor kinase activity"/>
    <property type="evidence" value="ECO:0007669"/>
    <property type="project" value="InterPro"/>
</dbReference>
<dbReference type="SUPFAM" id="SSF55874">
    <property type="entry name" value="ATPase domain of HSP90 chaperone/DNA topoisomerase II/histidine kinase"/>
    <property type="match status" value="1"/>
</dbReference>
<keyword evidence="8 11" id="KW-1133">Transmembrane helix</keyword>
<dbReference type="Proteomes" id="UP000579945">
    <property type="component" value="Unassembled WGS sequence"/>
</dbReference>
<dbReference type="Pfam" id="PF02518">
    <property type="entry name" value="HATPase_c"/>
    <property type="match status" value="1"/>
</dbReference>
<dbReference type="SUPFAM" id="SSF158472">
    <property type="entry name" value="HAMP domain-like"/>
    <property type="match status" value="1"/>
</dbReference>
<comment type="catalytic activity">
    <reaction evidence="1">
        <text>ATP + protein L-histidine = ADP + protein N-phospho-L-histidine.</text>
        <dbReference type="EC" id="2.7.13.3"/>
    </reaction>
</comment>
<evidence type="ECO:0000259" key="13">
    <source>
        <dbReference type="PROSITE" id="PS50885"/>
    </source>
</evidence>
<evidence type="ECO:0000313" key="14">
    <source>
        <dbReference type="EMBL" id="MBB3724217.1"/>
    </source>
</evidence>
<dbReference type="CDD" id="cd06225">
    <property type="entry name" value="HAMP"/>
    <property type="match status" value="1"/>
</dbReference>
<dbReference type="SMART" id="SM00388">
    <property type="entry name" value="HisKA"/>
    <property type="match status" value="1"/>
</dbReference>
<dbReference type="SUPFAM" id="SSF47384">
    <property type="entry name" value="Homodimeric domain of signal transducing histidine kinase"/>
    <property type="match status" value="1"/>
</dbReference>
<keyword evidence="6 11" id="KW-0812">Transmembrane</keyword>
<dbReference type="InterPro" id="IPR003661">
    <property type="entry name" value="HisK_dim/P_dom"/>
</dbReference>
<evidence type="ECO:0000256" key="10">
    <source>
        <dbReference type="ARBA" id="ARBA00023136"/>
    </source>
</evidence>
<dbReference type="InterPro" id="IPR036097">
    <property type="entry name" value="HisK_dim/P_sf"/>
</dbReference>
<dbReference type="PANTHER" id="PTHR45436">
    <property type="entry name" value="SENSOR HISTIDINE KINASE YKOH"/>
    <property type="match status" value="1"/>
</dbReference>
<keyword evidence="7 14" id="KW-0418">Kinase</keyword>
<dbReference type="InterPro" id="IPR003594">
    <property type="entry name" value="HATPase_dom"/>
</dbReference>
<evidence type="ECO:0000256" key="9">
    <source>
        <dbReference type="ARBA" id="ARBA00023012"/>
    </source>
</evidence>
<keyword evidence="5" id="KW-0808">Transferase</keyword>
<dbReference type="InterPro" id="IPR003660">
    <property type="entry name" value="HAMP_dom"/>
</dbReference>
<evidence type="ECO:0000256" key="8">
    <source>
        <dbReference type="ARBA" id="ARBA00022989"/>
    </source>
</evidence>
<keyword evidence="15" id="KW-1185">Reference proteome</keyword>
<dbReference type="GeneID" id="95386750"/>
<evidence type="ECO:0000256" key="7">
    <source>
        <dbReference type="ARBA" id="ARBA00022777"/>
    </source>
</evidence>
<protein>
    <recommendedName>
        <fullName evidence="3">histidine kinase</fullName>
        <ecNumber evidence="3">2.7.13.3</ecNumber>
    </recommendedName>
</protein>
<dbReference type="Pfam" id="PF00512">
    <property type="entry name" value="HisKA"/>
    <property type="match status" value="1"/>
</dbReference>
<evidence type="ECO:0000256" key="2">
    <source>
        <dbReference type="ARBA" id="ARBA00004236"/>
    </source>
</evidence>
<dbReference type="Gene3D" id="3.30.565.10">
    <property type="entry name" value="Histidine kinase-like ATPase, C-terminal domain"/>
    <property type="match status" value="1"/>
</dbReference>
<dbReference type="PANTHER" id="PTHR45436:SF5">
    <property type="entry name" value="SENSOR HISTIDINE KINASE TRCS"/>
    <property type="match status" value="1"/>
</dbReference>
<dbReference type="CDD" id="cd00075">
    <property type="entry name" value="HATPase"/>
    <property type="match status" value="1"/>
</dbReference>
<name>A0A7W5VAW1_9ACTN</name>
<dbReference type="EC" id="2.7.13.3" evidence="3"/>
<dbReference type="PRINTS" id="PR00344">
    <property type="entry name" value="BCTRLSENSOR"/>
</dbReference>
<accession>A0A7W5VAW1</accession>
<feature type="domain" description="Histidine kinase" evidence="12">
    <location>
        <begin position="141"/>
        <end position="352"/>
    </location>
</feature>
<evidence type="ECO:0000256" key="1">
    <source>
        <dbReference type="ARBA" id="ARBA00000085"/>
    </source>
</evidence>
<evidence type="ECO:0000313" key="15">
    <source>
        <dbReference type="Proteomes" id="UP000579945"/>
    </source>
</evidence>
<evidence type="ECO:0000256" key="11">
    <source>
        <dbReference type="SAM" id="Phobius"/>
    </source>
</evidence>
<feature type="transmembrane region" description="Helical" evidence="11">
    <location>
        <begin position="59"/>
        <end position="79"/>
    </location>
</feature>
<feature type="domain" description="HAMP" evidence="13">
    <location>
        <begin position="80"/>
        <end position="133"/>
    </location>
</feature>
<comment type="caution">
    <text evidence="14">The sequence shown here is derived from an EMBL/GenBank/DDBJ whole genome shotgun (WGS) entry which is preliminary data.</text>
</comment>
<dbReference type="Gene3D" id="1.10.287.130">
    <property type="match status" value="1"/>
</dbReference>
<sequence>MTRPWRSLRAGLAVLGFLAIYLPALLLFGVVLVTDTETTFQTIDGVESVRSVSAHRSAWPTWTIVALAPAAAAVAWWWAGRAVRPLDTVRAVAEDIGATDLGRRIALVGGPAEVVALAASFDAMLDRLEQAAATQRRLIEETSHELRMPLAVLMTNAEVLLAHPSPTLEVYRGGLLRSQTAAARLQTTIDELLAEARGRARAIDRRPSDLVAVVGGVVDHAAPLAAGKEIALSVSGPAVAECSIDEPTVSRALSNLIDNAVRYAPPGTAVEIAIEAADAEVAVTVTDHGAGIAAEEREWIFQRFWRGRRDVPGTGLGLPIARQIALAHGGDLVVTSPGPSGDGCAFRLTLRR</sequence>
<evidence type="ECO:0000256" key="3">
    <source>
        <dbReference type="ARBA" id="ARBA00012438"/>
    </source>
</evidence>
<dbReference type="CDD" id="cd00082">
    <property type="entry name" value="HisKA"/>
    <property type="match status" value="1"/>
</dbReference>
<dbReference type="PROSITE" id="PS50109">
    <property type="entry name" value="HIS_KIN"/>
    <property type="match status" value="1"/>
</dbReference>
<dbReference type="AlphaFoldDB" id="A0A7W5VAW1"/>
<dbReference type="PROSITE" id="PS50885">
    <property type="entry name" value="HAMP"/>
    <property type="match status" value="1"/>
</dbReference>
<dbReference type="SMART" id="SM00304">
    <property type="entry name" value="HAMP"/>
    <property type="match status" value="1"/>
</dbReference>
<keyword evidence="10 11" id="KW-0472">Membrane</keyword>
<dbReference type="InterPro" id="IPR005467">
    <property type="entry name" value="His_kinase_dom"/>
</dbReference>
<comment type="subcellular location">
    <subcellularLocation>
        <location evidence="2">Cell membrane</location>
    </subcellularLocation>
</comment>
<gene>
    <name evidence="14" type="ORF">FHR33_000077</name>
</gene>
<evidence type="ECO:0000256" key="4">
    <source>
        <dbReference type="ARBA" id="ARBA00022553"/>
    </source>
</evidence>
<dbReference type="Pfam" id="PF00672">
    <property type="entry name" value="HAMP"/>
    <property type="match status" value="1"/>
</dbReference>
<dbReference type="InterPro" id="IPR050428">
    <property type="entry name" value="TCS_sensor_his_kinase"/>
</dbReference>
<proteinExistence type="predicted"/>
<keyword evidence="4" id="KW-0597">Phosphoprotein</keyword>
<dbReference type="SMART" id="SM00387">
    <property type="entry name" value="HATPase_c"/>
    <property type="match status" value="1"/>
</dbReference>
<evidence type="ECO:0000259" key="12">
    <source>
        <dbReference type="PROSITE" id="PS50109"/>
    </source>
</evidence>
<reference evidence="14 15" key="1">
    <citation type="submission" date="2020-08" db="EMBL/GenBank/DDBJ databases">
        <title>Sequencing the genomes of 1000 actinobacteria strains.</title>
        <authorList>
            <person name="Klenk H.-P."/>
        </authorList>
    </citation>
    <scope>NUCLEOTIDE SEQUENCE [LARGE SCALE GENOMIC DNA]</scope>
    <source>
        <strain evidence="14 15">DSM 44320</strain>
    </source>
</reference>
<dbReference type="InterPro" id="IPR004358">
    <property type="entry name" value="Sig_transdc_His_kin-like_C"/>
</dbReference>
<dbReference type="Gene3D" id="6.10.340.10">
    <property type="match status" value="1"/>
</dbReference>
<dbReference type="InterPro" id="IPR036890">
    <property type="entry name" value="HATPase_C_sf"/>
</dbReference>
<dbReference type="RefSeq" id="WP_183641860.1">
    <property type="nucleotide sequence ID" value="NZ_JACIBV010000001.1"/>
</dbReference>
<evidence type="ECO:0000256" key="6">
    <source>
        <dbReference type="ARBA" id="ARBA00022692"/>
    </source>
</evidence>
<keyword evidence="9" id="KW-0902">Two-component regulatory system</keyword>
<dbReference type="GO" id="GO:0005886">
    <property type="term" value="C:plasma membrane"/>
    <property type="evidence" value="ECO:0007669"/>
    <property type="project" value="UniProtKB-SubCell"/>
</dbReference>